<name>A0A368KA55_9GAMM</name>
<evidence type="ECO:0000313" key="4">
    <source>
        <dbReference type="Proteomes" id="UP000252387"/>
    </source>
</evidence>
<gene>
    <name evidence="3" type="ORF">DEO45_15130</name>
</gene>
<comment type="caution">
    <text evidence="3">The sequence shown here is derived from an EMBL/GenBank/DDBJ whole genome shotgun (WGS) entry which is preliminary data.</text>
</comment>
<organism evidence="3 4">
    <name type="scientific">Rhodanobacter denitrificans</name>
    <dbReference type="NCBI Taxonomy" id="666685"/>
    <lineage>
        <taxon>Bacteria</taxon>
        <taxon>Pseudomonadati</taxon>
        <taxon>Pseudomonadota</taxon>
        <taxon>Gammaproteobacteria</taxon>
        <taxon>Lysobacterales</taxon>
        <taxon>Rhodanobacteraceae</taxon>
        <taxon>Rhodanobacter</taxon>
    </lineage>
</organism>
<reference evidence="3 4" key="1">
    <citation type="submission" date="2018-05" db="EMBL/GenBank/DDBJ databases">
        <title>Draft genome sequence of Rhodanobacter denitrificans Yn1 isolated from gold copper mine.</title>
        <authorList>
            <person name="Yang N."/>
            <person name="Mazhar H.S."/>
            <person name="Rensing C."/>
        </authorList>
    </citation>
    <scope>NUCLEOTIDE SEQUENCE [LARGE SCALE GENOMIC DNA]</scope>
    <source>
        <strain evidence="3 4">Yn1</strain>
    </source>
</reference>
<proteinExistence type="predicted"/>
<accession>A0A368KA55</accession>
<dbReference type="AlphaFoldDB" id="A0A368KA55"/>
<protein>
    <submittedName>
        <fullName evidence="3">DUF4139 domain-containing protein</fullName>
    </submittedName>
</protein>
<feature type="chain" id="PRO_5016984982" evidence="1">
    <location>
        <begin position="26"/>
        <end position="486"/>
    </location>
</feature>
<dbReference type="OrthoDB" id="9808067at2"/>
<evidence type="ECO:0000256" key="1">
    <source>
        <dbReference type="SAM" id="SignalP"/>
    </source>
</evidence>
<dbReference type="PANTHER" id="PTHR38075">
    <property type="entry name" value="DUF4139 DOMAIN-CONTAINING PROTEIN"/>
    <property type="match status" value="1"/>
</dbReference>
<feature type="signal peptide" evidence="1">
    <location>
        <begin position="1"/>
        <end position="25"/>
    </location>
</feature>
<dbReference type="Proteomes" id="UP000252387">
    <property type="component" value="Unassembled WGS sequence"/>
</dbReference>
<sequence length="486" mass="51246">MTTAHRPALALACLAALAGASAAKAADTAALTLYRSDSPALYASSNDGASVGDGYAVVREQRMLDLAAGTHDVVVGDLPDSLDAEALALGFPDGGAKVLSQRLLLAQGANAALTGLVGREVAVLGGNGESLASGNLLRAGDGLLVRDASGRSTLVTHYAAVRATGAEFPSGSSLRLRVDAARAGSTRAVLSYPTAGLGWRAAYVATLQSGAACRMQFESRASIANRSGRDWHDAQLTLIAGQPNMAKASAPRPMASMARGFSAKAEAMPQQDSLGDYRSYTLPGAIELPDGSVSQVPLYATRTLDCTRTALYENGNSYLPPRPILERDYNLGSNSAIVSTLKLKAFDSLPAGYLRVLTVDRNGTPQFIGEGRIDDTPKGSDATITLGTAFDLRATRERTAFHVDKAGRTLDETFRISLGNAGDSARTVTVREHPGRWRQWTLLSSSSKPSEQTPDTLEFRVEVPANGKAVLDYAVRYSWTADEQPQ</sequence>
<dbReference type="EMBL" id="QFWQ01000010">
    <property type="protein sequence ID" value="RCS28812.1"/>
    <property type="molecule type" value="Genomic_DNA"/>
</dbReference>
<keyword evidence="4" id="KW-1185">Reference proteome</keyword>
<dbReference type="RefSeq" id="WP_114345479.1">
    <property type="nucleotide sequence ID" value="NZ_QFWQ01000010.1"/>
</dbReference>
<evidence type="ECO:0000259" key="2">
    <source>
        <dbReference type="Pfam" id="PF13598"/>
    </source>
</evidence>
<keyword evidence="1" id="KW-0732">Signal</keyword>
<evidence type="ECO:0000313" key="3">
    <source>
        <dbReference type="EMBL" id="RCS28812.1"/>
    </source>
</evidence>
<dbReference type="PANTHER" id="PTHR38075:SF1">
    <property type="entry name" value="DUF4139 DOMAIN-CONTAINING PROTEIN"/>
    <property type="match status" value="1"/>
</dbReference>
<dbReference type="InterPro" id="IPR037291">
    <property type="entry name" value="DUF4139"/>
</dbReference>
<dbReference type="Pfam" id="PF13598">
    <property type="entry name" value="DUF4139"/>
    <property type="match status" value="1"/>
</dbReference>
<feature type="domain" description="DUF4139" evidence="2">
    <location>
        <begin position="190"/>
        <end position="479"/>
    </location>
</feature>